<evidence type="ECO:0000313" key="1">
    <source>
        <dbReference type="EMBL" id="MFC3084543.1"/>
    </source>
</evidence>
<accession>A0ABV7DNG6</accession>
<dbReference type="Proteomes" id="UP001595445">
    <property type="component" value="Unassembled WGS sequence"/>
</dbReference>
<reference evidence="2" key="1">
    <citation type="journal article" date="2019" name="Int. J. Syst. Evol. Microbiol.">
        <title>The Global Catalogue of Microorganisms (GCM) 10K type strain sequencing project: providing services to taxonomists for standard genome sequencing and annotation.</title>
        <authorList>
            <consortium name="The Broad Institute Genomics Platform"/>
            <consortium name="The Broad Institute Genome Sequencing Center for Infectious Disease"/>
            <person name="Wu L."/>
            <person name="Ma J."/>
        </authorList>
    </citation>
    <scope>NUCLEOTIDE SEQUENCE [LARGE SCALE GENOMIC DNA]</scope>
    <source>
        <strain evidence="2">KCTC 62102</strain>
    </source>
</reference>
<dbReference type="EMBL" id="JBHRSM010000001">
    <property type="protein sequence ID" value="MFC3084543.1"/>
    <property type="molecule type" value="Genomic_DNA"/>
</dbReference>
<sequence length="71" mass="7568">MDSMALNALMINEKTPFFSQETNGPVCSAPTGHSAPAEDVFRIPSLGPKRGLIEPQQRVDEVAARLPMGGS</sequence>
<keyword evidence="2" id="KW-1185">Reference proteome</keyword>
<evidence type="ECO:0000313" key="2">
    <source>
        <dbReference type="Proteomes" id="UP001595445"/>
    </source>
</evidence>
<gene>
    <name evidence="1" type="ORF">ACFOD6_00645</name>
</gene>
<proteinExistence type="predicted"/>
<name>A0ABV7DNG6_9RHOB</name>
<organism evidence="1 2">
    <name type="scientific">Tabrizicola soli</name>
    <dbReference type="NCBI Taxonomy" id="2185115"/>
    <lineage>
        <taxon>Bacteria</taxon>
        <taxon>Pseudomonadati</taxon>
        <taxon>Pseudomonadota</taxon>
        <taxon>Alphaproteobacteria</taxon>
        <taxon>Rhodobacterales</taxon>
        <taxon>Paracoccaceae</taxon>
        <taxon>Tabrizicola</taxon>
    </lineage>
</organism>
<protein>
    <submittedName>
        <fullName evidence="1">Uncharacterized protein</fullName>
    </submittedName>
</protein>
<comment type="caution">
    <text evidence="1">The sequence shown here is derived from an EMBL/GenBank/DDBJ whole genome shotgun (WGS) entry which is preliminary data.</text>
</comment>